<feature type="domain" description="HTH tetR-type" evidence="5">
    <location>
        <begin position="20"/>
        <end position="80"/>
    </location>
</feature>
<gene>
    <name evidence="6" type="ORF">EV659_107125</name>
</gene>
<dbReference type="EMBL" id="SLXO01000007">
    <property type="protein sequence ID" value="TCP33514.1"/>
    <property type="molecule type" value="Genomic_DNA"/>
</dbReference>
<sequence length="241" mass="26431">MSPADDDRSAAARTKRQRLEAREAAILAAAEEEFSAHGFDGARMAEIARRAGMGEGTLYLYFRTKNDLLSAVTGAFWGRLTAAAEAAVAPHRGAFARLRALACFHLERVMADFTLLELATRLRHAPGYDPQWEIEQRRAYVAVFDGIVQQGIDRGEIAATVKRWMLRDVFYGTLEYSARTLLLHGRGETGPVVDHLMGLLAVHDPRTGGAEVSDGAGPDLARIAERLDRAVARLEQRDAAS</sequence>
<keyword evidence="3" id="KW-0804">Transcription</keyword>
<dbReference type="PRINTS" id="PR00455">
    <property type="entry name" value="HTHTETR"/>
</dbReference>
<dbReference type="Proteomes" id="UP000295399">
    <property type="component" value="Unassembled WGS sequence"/>
</dbReference>
<evidence type="ECO:0000313" key="6">
    <source>
        <dbReference type="EMBL" id="TCP33514.1"/>
    </source>
</evidence>
<dbReference type="SUPFAM" id="SSF48498">
    <property type="entry name" value="Tetracyclin repressor-like, C-terminal domain"/>
    <property type="match status" value="1"/>
</dbReference>
<protein>
    <submittedName>
        <fullName evidence="6">TetR family transcriptional regulator</fullName>
    </submittedName>
</protein>
<comment type="caution">
    <text evidence="6">The sequence shown here is derived from an EMBL/GenBank/DDBJ whole genome shotgun (WGS) entry which is preliminary data.</text>
</comment>
<dbReference type="Gene3D" id="1.10.357.10">
    <property type="entry name" value="Tetracycline Repressor, domain 2"/>
    <property type="match status" value="1"/>
</dbReference>
<dbReference type="OrthoDB" id="9816431at2"/>
<dbReference type="AlphaFoldDB" id="A0A4R2PG12"/>
<proteinExistence type="predicted"/>
<evidence type="ECO:0000256" key="2">
    <source>
        <dbReference type="ARBA" id="ARBA00023125"/>
    </source>
</evidence>
<dbReference type="GO" id="GO:0003700">
    <property type="term" value="F:DNA-binding transcription factor activity"/>
    <property type="evidence" value="ECO:0007669"/>
    <property type="project" value="TreeGrafter"/>
</dbReference>
<feature type="DNA-binding region" description="H-T-H motif" evidence="4">
    <location>
        <begin position="43"/>
        <end position="62"/>
    </location>
</feature>
<dbReference type="PANTHER" id="PTHR30055">
    <property type="entry name" value="HTH-TYPE TRANSCRIPTIONAL REGULATOR RUTR"/>
    <property type="match status" value="1"/>
</dbReference>
<dbReference type="Gene3D" id="1.10.10.60">
    <property type="entry name" value="Homeodomain-like"/>
    <property type="match status" value="1"/>
</dbReference>
<keyword evidence="1" id="KW-0805">Transcription regulation</keyword>
<evidence type="ECO:0000256" key="4">
    <source>
        <dbReference type="PROSITE-ProRule" id="PRU00335"/>
    </source>
</evidence>
<dbReference type="InterPro" id="IPR009057">
    <property type="entry name" value="Homeodomain-like_sf"/>
</dbReference>
<dbReference type="InterPro" id="IPR050109">
    <property type="entry name" value="HTH-type_TetR-like_transc_reg"/>
</dbReference>
<accession>A0A4R2PG12</accession>
<keyword evidence="7" id="KW-1185">Reference proteome</keyword>
<evidence type="ECO:0000259" key="5">
    <source>
        <dbReference type="PROSITE" id="PS50977"/>
    </source>
</evidence>
<organism evidence="6 7">
    <name type="scientific">Rhodothalassium salexigens DSM 2132</name>
    <dbReference type="NCBI Taxonomy" id="1188247"/>
    <lineage>
        <taxon>Bacteria</taxon>
        <taxon>Pseudomonadati</taxon>
        <taxon>Pseudomonadota</taxon>
        <taxon>Alphaproteobacteria</taxon>
        <taxon>Rhodothalassiales</taxon>
        <taxon>Rhodothalassiaceae</taxon>
        <taxon>Rhodothalassium</taxon>
    </lineage>
</organism>
<dbReference type="Pfam" id="PF00440">
    <property type="entry name" value="TetR_N"/>
    <property type="match status" value="1"/>
</dbReference>
<evidence type="ECO:0000313" key="7">
    <source>
        <dbReference type="Proteomes" id="UP000295399"/>
    </source>
</evidence>
<evidence type="ECO:0000256" key="1">
    <source>
        <dbReference type="ARBA" id="ARBA00023015"/>
    </source>
</evidence>
<keyword evidence="2 4" id="KW-0238">DNA-binding</keyword>
<dbReference type="InParanoid" id="A0A4R2PG12"/>
<evidence type="ECO:0000256" key="3">
    <source>
        <dbReference type="ARBA" id="ARBA00023163"/>
    </source>
</evidence>
<dbReference type="PANTHER" id="PTHR30055:SF234">
    <property type="entry name" value="HTH-TYPE TRANSCRIPTIONAL REGULATOR BETI"/>
    <property type="match status" value="1"/>
</dbReference>
<dbReference type="SUPFAM" id="SSF46689">
    <property type="entry name" value="Homeodomain-like"/>
    <property type="match status" value="1"/>
</dbReference>
<dbReference type="InterPro" id="IPR036271">
    <property type="entry name" value="Tet_transcr_reg_TetR-rel_C_sf"/>
</dbReference>
<dbReference type="RefSeq" id="WP_132708792.1">
    <property type="nucleotide sequence ID" value="NZ_JACIGF010000007.1"/>
</dbReference>
<dbReference type="InterPro" id="IPR001647">
    <property type="entry name" value="HTH_TetR"/>
</dbReference>
<reference evidence="6 7" key="1">
    <citation type="submission" date="2019-03" db="EMBL/GenBank/DDBJ databases">
        <title>Genomic Encyclopedia of Type Strains, Phase IV (KMG-IV): sequencing the most valuable type-strain genomes for metagenomic binning, comparative biology and taxonomic classification.</title>
        <authorList>
            <person name="Goeker M."/>
        </authorList>
    </citation>
    <scope>NUCLEOTIDE SEQUENCE [LARGE SCALE GENOMIC DNA]</scope>
    <source>
        <strain evidence="6 7">DSM 2132</strain>
    </source>
</reference>
<dbReference type="GO" id="GO:0000976">
    <property type="term" value="F:transcription cis-regulatory region binding"/>
    <property type="evidence" value="ECO:0007669"/>
    <property type="project" value="TreeGrafter"/>
</dbReference>
<name>A0A4R2PG12_RHOSA</name>
<dbReference type="PROSITE" id="PS50977">
    <property type="entry name" value="HTH_TETR_2"/>
    <property type="match status" value="1"/>
</dbReference>